<proteinExistence type="predicted"/>
<dbReference type="AlphaFoldDB" id="A0A975NTS1"/>
<feature type="transmembrane region" description="Helical" evidence="1">
    <location>
        <begin position="64"/>
        <end position="83"/>
    </location>
</feature>
<keyword evidence="1" id="KW-0812">Transmembrane</keyword>
<dbReference type="KEGG" id="bsei:KMZ68_12470"/>
<feature type="transmembrane region" description="Helical" evidence="1">
    <location>
        <begin position="191"/>
        <end position="215"/>
    </location>
</feature>
<sequence>MLDLIGTTVLTAAIAVNLNAAITMMPLSSAQKLTTVAIAGLWIGLAVALASAGVYAVTSTPVPAIGVMAGLPLVAATIAALSLASVRETLLALPLPLLVGLNAMRVFGGFFLLLAAQDRLSGPFPQSAGWGDIIVGLTAIPLTMAIVRHPQGNRGALFAWNLFGALDLIAAVTLGIMSAPGSPLQIFGETIGSSAVVMLPWSNIPTLLVPFYLLTHGIIFAKLRRASQVAAV</sequence>
<accession>A0A975NTS1</accession>
<dbReference type="RefSeq" id="WP_215616038.1">
    <property type="nucleotide sequence ID" value="NZ_CP076135.1"/>
</dbReference>
<dbReference type="EMBL" id="CP076135">
    <property type="protein sequence ID" value="QWG20576.1"/>
    <property type="molecule type" value="Genomic_DNA"/>
</dbReference>
<feature type="transmembrane region" description="Helical" evidence="1">
    <location>
        <begin position="159"/>
        <end position="179"/>
    </location>
</feature>
<name>A0A975NTS1_9BRAD</name>
<feature type="transmembrane region" description="Helical" evidence="1">
    <location>
        <begin position="95"/>
        <end position="116"/>
    </location>
</feature>
<keyword evidence="1" id="KW-1133">Transmembrane helix</keyword>
<feature type="transmembrane region" description="Helical" evidence="1">
    <location>
        <begin position="6"/>
        <end position="24"/>
    </location>
</feature>
<evidence type="ECO:0000256" key="1">
    <source>
        <dbReference type="SAM" id="Phobius"/>
    </source>
</evidence>
<keyword evidence="1" id="KW-0472">Membrane</keyword>
<feature type="transmembrane region" description="Helical" evidence="1">
    <location>
        <begin position="128"/>
        <end position="147"/>
    </location>
</feature>
<protein>
    <submittedName>
        <fullName evidence="2">Uncharacterized protein</fullName>
    </submittedName>
</protein>
<dbReference type="Proteomes" id="UP000680805">
    <property type="component" value="Chromosome"/>
</dbReference>
<evidence type="ECO:0000313" key="3">
    <source>
        <dbReference type="Proteomes" id="UP000680805"/>
    </source>
</evidence>
<organism evidence="2 3">
    <name type="scientific">Bradyrhizobium sediminis</name>
    <dbReference type="NCBI Taxonomy" id="2840469"/>
    <lineage>
        <taxon>Bacteria</taxon>
        <taxon>Pseudomonadati</taxon>
        <taxon>Pseudomonadota</taxon>
        <taxon>Alphaproteobacteria</taxon>
        <taxon>Hyphomicrobiales</taxon>
        <taxon>Nitrobacteraceae</taxon>
        <taxon>Bradyrhizobium</taxon>
    </lineage>
</organism>
<reference evidence="2" key="1">
    <citation type="submission" date="2021-06" db="EMBL/GenBank/DDBJ databases">
        <title>Bradyrhizobium sp. S2-11-2 Genome sequencing.</title>
        <authorList>
            <person name="Jin L."/>
        </authorList>
    </citation>
    <scope>NUCLEOTIDE SEQUENCE</scope>
    <source>
        <strain evidence="2">S2-11-2</strain>
    </source>
</reference>
<feature type="transmembrane region" description="Helical" evidence="1">
    <location>
        <begin position="36"/>
        <end position="58"/>
    </location>
</feature>
<gene>
    <name evidence="2" type="ORF">KMZ68_12470</name>
</gene>
<evidence type="ECO:0000313" key="2">
    <source>
        <dbReference type="EMBL" id="QWG20576.1"/>
    </source>
</evidence>